<dbReference type="PANTHER" id="PTHR37287">
    <property type="entry name" value="INO EIGHTY SUBUNIT 1"/>
    <property type="match status" value="1"/>
</dbReference>
<evidence type="ECO:0000313" key="6">
    <source>
        <dbReference type="Proteomes" id="UP000596902"/>
    </source>
</evidence>
<dbReference type="Gene3D" id="1.10.555.10">
    <property type="entry name" value="Rho GTPase activation protein"/>
    <property type="match status" value="1"/>
</dbReference>
<dbReference type="GO" id="GO:0031011">
    <property type="term" value="C:Ino80 complex"/>
    <property type="evidence" value="ECO:0007669"/>
    <property type="project" value="InterPro"/>
</dbReference>
<gene>
    <name evidence="5" type="ORF">GT037_008033</name>
</gene>
<feature type="compositionally biased region" description="Basic and acidic residues" evidence="2">
    <location>
        <begin position="1041"/>
        <end position="1055"/>
    </location>
</feature>
<feature type="compositionally biased region" description="Gly residues" evidence="2">
    <location>
        <begin position="1508"/>
        <end position="1520"/>
    </location>
</feature>
<dbReference type="Proteomes" id="UP000596902">
    <property type="component" value="Unassembled WGS sequence"/>
</dbReference>
<feature type="compositionally biased region" description="Basic and acidic residues" evidence="2">
    <location>
        <begin position="1982"/>
        <end position="1995"/>
    </location>
</feature>
<feature type="region of interest" description="Disordered" evidence="2">
    <location>
        <begin position="1933"/>
        <end position="2087"/>
    </location>
</feature>
<sequence length="2310" mass="254294">MAATNTDMHMLQERPAAHHIPQHQPSSPSHSLSSPSLVESIRSLRDDSTRPHNVPATADEQHQIRARRKPVPSPLYPAGNNGLSYQQLSYQDSPRFDEPRSPREKLDALLAEEQHHTSPIRPTKPAHPPTPPNVPTPNFTQPSRPSAYAKLRQVSSPTLSSAGISPPASPVTMPPPSRPNRPETRPTVPVRNPSIDSAASSLSSTASQNRPPANHATRPSQDTSTANPPDMAALIATAGSPEAAMLALWKEKQNTSSHNAQLWRLVEKQRSMIIGLQKDLERALKDKDRYRRKFKEYAEQVPPGPGSLQKSDTFDSVVERETSQSPALSEPAGEPARPSDSKAGEHKISPLTQEHPAPHLIPDSQLATSPSHSTASNLSSTVNSPTDYSVQPLSLGSKGLGLDATLLQPGDAAQPPEQASKPTTPPQNNSDVTIVPSDSQLQPPQISLIQATPVIGGDGFESPPRKTPQPLRKAPPAPLNLSKPITTSAHLHQAVHGDDVDSDYDDTLEVDEIPVVELRGRRKTREEDDRVREAMYSKDEEARSKSKKKKSESKSKQQATPSETPAGDQPQAVPVPLSPRQFNALQSGLPLSPRHPPANSLNALLSPANSDSSMMANRSVASPLMSPGLPSSPRPTDRPLGSPLPRNPKQSIASPPMSPTTTSQSAGRPVQQQVPLPPNTPQSYQSPPVNQSQHSNQLRKESSTGLLTVPGAQPSPESPSSSPTLNDVPDAEHVYRGLVSDQYPGLLLPPNALPSIQVKVFSSRLRPSRMSMLAPKPQEEDPVFILAVYARSDNKQLWRVEKTIATLPSLDSQLRSMCDFQGQLPDRGLFGGHAPAKIDARRVALNQYFDTVLETPMNEKTALIVCEYLSTDVIGAQAGDRLAPEPTPGPTVSVQRTQRKVGYLTKRGKNFGGWKARFFVLDGSEFRYFEGEGGAHLGTIKLQNAQIGKQSQQQSNQSPQRKDDSEDNQYRHAFLILEPKRKDSTSLVRHVLCAENDEERDAWVEALLQHVDIPDETSPIEIRVPSATRLQKQQASQDSTRSQRRDSPDVAEQDRLQGLSYDDAVQAQAPVRGPNHRDMMVEKASRGSPKESSFHQDNSGHYPAISGPSNGTPIKDSESWGSKLMAGPTAVKDKKRSIFGFRGRGGSSDLAPVQISTPLQSTTEHRLPPGRSVFGIPLMEAVEFTQPDGVNVAIPAVVYRCLEYLRAKKAISEEGIFRLSGSNIVIKGLRDRFNNEGDIKLLDGQYYDVHAVASLLKLYLRELPASVLTRELHLDFLKVLDMDERSKKIQSFNVLVHKLPRPNFELLRHLASFLIEIVDNSGVNKMTVRNVGIVFAPTLNIPAPLISFFLTDYTDIFGAALDEASSPIHEIRNNTSHLGDDAIRSPRRQMFSDLPTPAYNETTFQQRMDRPPQGYQGNSAPNYPPPQPPQQYQQQQQQQYSNQQQQGQYSGYDSGFIPMRPSYDTPAYDQPYNSGDGYSSLNGVVQSSGAREQRQRKRESSMLLMNMGMGGQRKGSGGPNGQQRGDGRYDPRMYSQNNTPNPLMSIAVTVMDDKPLPLRADEPDSRNSLRHILAADPQMDDSKPDASQANTPVPDESEAGGDAPDASRPANDHDPARPYYTATTTTTRRNANGSVSSVYSGNKIKHLKKDDGIPLWRKDIQFDFLKLVFEDDKRVFTKQSDSTSGHTFADIYLDAMAKSSKCSKILKDKLLTERPAAINMAMVCLLVNVGRMNTTLNFFPEMRAQLRTYHSIPSLQAHQDPNAYKQLQDAPRLKSILKGATEDQEQPSTIEEIMAASIPRTNPVNLIFVLSQYAPKISELHFFPPRDFFDLVMRSNLSSKSRATAFLWLMWWYLESDFTKEAAEKNPFGPGQMGPADDPTTAEFPIKCPPFEILSPEQESLENVDSVEEKTFGEIKRKERTAILASDMAPVVTGPKRTNKKGFNQNPVFSIAADDGASTPGRDRQSPSHGSARGRGKLAKSIIERDYPSDTDRTRSASPPNSVYNTAKKVATPNMRINTLLNEDGPASSPAAKGPGRGNWSRNRTSGIGAGGTPAARSFKTKLDAPTSQDGQSPSASAPTFNGPHGFYLPLNGSDPSHKRTRPLTQHQLAVEQYRRRRVDVILDRGIRIEYAAAAKRRRKANPFIRSWIRCKGMADGYDTDEESHAQYAQLSDYELGTKTPPPMPSGLVPLDFGGEVNDHGEESYYRAKMLSRALRRLDRWEGGGKSGSRRRLKGERGSGLPDVNEGGRPVIGSEDEDDEDEDGDLMDVDEMERREALEDESAEDSDDDVDMEGERRWDSNTLPPLPRMA</sequence>
<dbReference type="SMART" id="SM00233">
    <property type="entry name" value="PH"/>
    <property type="match status" value="1"/>
</dbReference>
<dbReference type="FunFam" id="2.30.29.30:FF:000452">
    <property type="entry name" value="Rho GTPase activator (Bem3)"/>
    <property type="match status" value="1"/>
</dbReference>
<feature type="compositionally biased region" description="Polar residues" evidence="2">
    <location>
        <begin position="365"/>
        <end position="394"/>
    </location>
</feature>
<keyword evidence="6" id="KW-1185">Reference proteome</keyword>
<dbReference type="SUPFAM" id="SSF48350">
    <property type="entry name" value="GTPase activation domain, GAP"/>
    <property type="match status" value="1"/>
</dbReference>
<dbReference type="GeneID" id="62206258"/>
<dbReference type="InterPro" id="IPR038014">
    <property type="entry name" value="Ies1"/>
</dbReference>
<evidence type="ECO:0000256" key="2">
    <source>
        <dbReference type="SAM" id="MobiDB-lite"/>
    </source>
</evidence>
<feature type="domain" description="Rho-GAP" evidence="4">
    <location>
        <begin position="1176"/>
        <end position="1368"/>
    </location>
</feature>
<dbReference type="Pfam" id="PF00620">
    <property type="entry name" value="RhoGAP"/>
    <property type="match status" value="1"/>
</dbReference>
<feature type="compositionally biased region" description="Basic and acidic residues" evidence="2">
    <location>
        <begin position="524"/>
        <end position="544"/>
    </location>
</feature>
<reference evidence="5" key="1">
    <citation type="submission" date="2020-01" db="EMBL/GenBank/DDBJ databases">
        <authorList>
            <person name="Feng Z.H.Z."/>
        </authorList>
    </citation>
    <scope>NUCLEOTIDE SEQUENCE</scope>
    <source>
        <strain evidence="5">CBS107.38</strain>
    </source>
</reference>
<feature type="compositionally biased region" description="Polar residues" evidence="2">
    <location>
        <begin position="2066"/>
        <end position="2080"/>
    </location>
</feature>
<name>A0A8H7B7M3_9PLEO</name>
<dbReference type="SUPFAM" id="SSF50729">
    <property type="entry name" value="PH domain-like"/>
    <property type="match status" value="1"/>
</dbReference>
<feature type="compositionally biased region" description="Low complexity" evidence="2">
    <location>
        <begin position="194"/>
        <end position="207"/>
    </location>
</feature>
<dbReference type="Pfam" id="PF00169">
    <property type="entry name" value="PH"/>
    <property type="match status" value="1"/>
</dbReference>
<feature type="region of interest" description="Disordered" evidence="2">
    <location>
        <begin position="1019"/>
        <end position="1117"/>
    </location>
</feature>
<feature type="compositionally biased region" description="Low complexity" evidence="2">
    <location>
        <begin position="1617"/>
        <end position="1632"/>
    </location>
</feature>
<feature type="domain" description="PH" evidence="3">
    <location>
        <begin position="897"/>
        <end position="1012"/>
    </location>
</feature>
<feature type="region of interest" description="Disordered" evidence="2">
    <location>
        <begin position="1575"/>
        <end position="1637"/>
    </location>
</feature>
<feature type="compositionally biased region" description="Basic and acidic residues" evidence="2">
    <location>
        <begin position="94"/>
        <end position="116"/>
    </location>
</feature>
<dbReference type="InterPro" id="IPR011993">
    <property type="entry name" value="PH-like_dom_sf"/>
</dbReference>
<feature type="compositionally biased region" description="Polar residues" evidence="2">
    <location>
        <begin position="1996"/>
        <end position="2005"/>
    </location>
</feature>
<feature type="compositionally biased region" description="Basic and acidic residues" evidence="2">
    <location>
        <begin position="1075"/>
        <end position="1094"/>
    </location>
</feature>
<organism evidence="5 6">
    <name type="scientific">Alternaria burnsii</name>
    <dbReference type="NCBI Taxonomy" id="1187904"/>
    <lineage>
        <taxon>Eukaryota</taxon>
        <taxon>Fungi</taxon>
        <taxon>Dikarya</taxon>
        <taxon>Ascomycota</taxon>
        <taxon>Pezizomycotina</taxon>
        <taxon>Dothideomycetes</taxon>
        <taxon>Pleosporomycetidae</taxon>
        <taxon>Pleosporales</taxon>
        <taxon>Pleosporineae</taxon>
        <taxon>Pleosporaceae</taxon>
        <taxon>Alternaria</taxon>
        <taxon>Alternaria sect. Alternaria</taxon>
    </lineage>
</organism>
<keyword evidence="1" id="KW-0343">GTPase activation</keyword>
<dbReference type="RefSeq" id="XP_038784581.1">
    <property type="nucleotide sequence ID" value="XM_038933080.1"/>
</dbReference>
<protein>
    <submittedName>
        <fullName evidence="5">Rho gap domain-containing protein</fullName>
    </submittedName>
</protein>
<evidence type="ECO:0000259" key="3">
    <source>
        <dbReference type="PROSITE" id="PS50003"/>
    </source>
</evidence>
<feature type="compositionally biased region" description="Low complexity" evidence="2">
    <location>
        <begin position="946"/>
        <end position="959"/>
    </location>
</feature>
<dbReference type="EMBL" id="JAAABM010000011">
    <property type="protein sequence ID" value="KAF7674267.1"/>
    <property type="molecule type" value="Genomic_DNA"/>
</dbReference>
<dbReference type="GO" id="GO:0007165">
    <property type="term" value="P:signal transduction"/>
    <property type="evidence" value="ECO:0007669"/>
    <property type="project" value="InterPro"/>
</dbReference>
<feature type="region of interest" description="Disordered" evidence="2">
    <location>
        <begin position="2223"/>
        <end position="2310"/>
    </location>
</feature>
<feature type="compositionally biased region" description="Polar residues" evidence="2">
    <location>
        <begin position="1471"/>
        <end position="1490"/>
    </location>
</feature>
<evidence type="ECO:0000256" key="1">
    <source>
        <dbReference type="ARBA" id="ARBA00022468"/>
    </source>
</evidence>
<feature type="region of interest" description="Disordered" evidence="2">
    <location>
        <begin position="296"/>
        <end position="729"/>
    </location>
</feature>
<reference evidence="5" key="2">
    <citation type="submission" date="2020-08" db="EMBL/GenBank/DDBJ databases">
        <title>Draft Genome Sequence of Cumin Blight Pathogen Alternaria burnsii.</title>
        <authorList>
            <person name="Feng Z."/>
        </authorList>
    </citation>
    <scope>NUCLEOTIDE SEQUENCE</scope>
    <source>
        <strain evidence="5">CBS107.38</strain>
    </source>
</reference>
<feature type="compositionally biased region" description="Polar residues" evidence="2">
    <location>
        <begin position="420"/>
        <end position="450"/>
    </location>
</feature>
<feature type="compositionally biased region" description="Low complexity" evidence="2">
    <location>
        <begin position="714"/>
        <end position="723"/>
    </location>
</feature>
<feature type="region of interest" description="Disordered" evidence="2">
    <location>
        <begin position="946"/>
        <end position="968"/>
    </location>
</feature>
<dbReference type="InterPro" id="IPR001849">
    <property type="entry name" value="PH_domain"/>
</dbReference>
<feature type="region of interest" description="Disordered" evidence="2">
    <location>
        <begin position="1408"/>
        <end position="1541"/>
    </location>
</feature>
<dbReference type="PROSITE" id="PS50238">
    <property type="entry name" value="RHOGAP"/>
    <property type="match status" value="1"/>
</dbReference>
<dbReference type="Gene3D" id="2.30.29.30">
    <property type="entry name" value="Pleckstrin-homology domain (PH domain)/Phosphotyrosine-binding domain (PTB)"/>
    <property type="match status" value="1"/>
</dbReference>
<feature type="compositionally biased region" description="Polar residues" evidence="2">
    <location>
        <begin position="153"/>
        <end position="163"/>
    </location>
</feature>
<comment type="caution">
    <text evidence="5">The sequence shown here is derived from an EMBL/GenBank/DDBJ whole genome shotgun (WGS) entry which is preliminary data.</text>
</comment>
<dbReference type="PANTHER" id="PTHR37287:SF1">
    <property type="entry name" value="INO EIGHTY SUBUNIT 1"/>
    <property type="match status" value="1"/>
</dbReference>
<feature type="compositionally biased region" description="Basic and acidic residues" evidence="2">
    <location>
        <begin position="337"/>
        <end position="348"/>
    </location>
</feature>
<dbReference type="InterPro" id="IPR008936">
    <property type="entry name" value="Rho_GTPase_activation_prot"/>
</dbReference>
<feature type="compositionally biased region" description="Low complexity" evidence="2">
    <location>
        <begin position="22"/>
        <end position="37"/>
    </location>
</feature>
<dbReference type="PROSITE" id="PS50003">
    <property type="entry name" value="PH_DOMAIN"/>
    <property type="match status" value="1"/>
</dbReference>
<feature type="compositionally biased region" description="Polar residues" evidence="2">
    <location>
        <begin position="217"/>
        <end position="227"/>
    </location>
</feature>
<dbReference type="SMART" id="SM00324">
    <property type="entry name" value="RhoGAP"/>
    <property type="match status" value="1"/>
</dbReference>
<feature type="compositionally biased region" description="Pro residues" evidence="2">
    <location>
        <begin position="167"/>
        <end position="179"/>
    </location>
</feature>
<evidence type="ECO:0000313" key="5">
    <source>
        <dbReference type="EMBL" id="KAF7674267.1"/>
    </source>
</evidence>
<feature type="compositionally biased region" description="Low complexity" evidence="2">
    <location>
        <begin position="622"/>
        <end position="631"/>
    </location>
</feature>
<feature type="compositionally biased region" description="Acidic residues" evidence="2">
    <location>
        <begin position="2254"/>
        <end position="2271"/>
    </location>
</feature>
<accession>A0A8H7B7M3</accession>
<dbReference type="GO" id="GO:0005096">
    <property type="term" value="F:GTPase activator activity"/>
    <property type="evidence" value="ECO:0007669"/>
    <property type="project" value="UniProtKB-KW"/>
</dbReference>
<feature type="compositionally biased region" description="Acidic residues" evidence="2">
    <location>
        <begin position="500"/>
        <end position="514"/>
    </location>
</feature>
<feature type="compositionally biased region" description="Pro residues" evidence="2">
    <location>
        <begin position="125"/>
        <end position="135"/>
    </location>
</feature>
<feature type="compositionally biased region" description="Low complexity" evidence="2">
    <location>
        <begin position="1430"/>
        <end position="1452"/>
    </location>
</feature>
<feature type="compositionally biased region" description="Polar residues" evidence="2">
    <location>
        <begin position="664"/>
        <end position="674"/>
    </location>
</feature>
<feature type="compositionally biased region" description="Acidic residues" evidence="2">
    <location>
        <begin position="2278"/>
        <end position="2292"/>
    </location>
</feature>
<proteinExistence type="predicted"/>
<evidence type="ECO:0000259" key="4">
    <source>
        <dbReference type="PROSITE" id="PS50238"/>
    </source>
</evidence>
<feature type="compositionally biased region" description="Polar residues" evidence="2">
    <location>
        <begin position="599"/>
        <end position="620"/>
    </location>
</feature>
<feature type="region of interest" description="Disordered" evidence="2">
    <location>
        <begin position="1"/>
        <end position="229"/>
    </location>
</feature>
<feature type="region of interest" description="Disordered" evidence="2">
    <location>
        <begin position="1372"/>
        <end position="1396"/>
    </location>
</feature>
<dbReference type="InterPro" id="IPR000198">
    <property type="entry name" value="RhoGAP_dom"/>
</dbReference>
<feature type="compositionally biased region" description="Polar residues" evidence="2">
    <location>
        <begin position="681"/>
        <end position="696"/>
    </location>
</feature>
<feature type="compositionally biased region" description="Polar residues" evidence="2">
    <location>
        <begin position="81"/>
        <end position="92"/>
    </location>
</feature>